<name>A0A1M6YN12_PSETH</name>
<protein>
    <submittedName>
        <fullName evidence="1">Uncharacterized protein</fullName>
    </submittedName>
</protein>
<sequence>MTDEATAPATDARPIDSAMAPGGPRALAAGCVCSVLANAAYRAGAAEEPCLDPRCVLHAGGGTAS</sequence>
<dbReference type="RefSeq" id="WP_073459508.1">
    <property type="nucleotide sequence ID" value="NZ_FRAP01000020.1"/>
</dbReference>
<evidence type="ECO:0000313" key="1">
    <source>
        <dbReference type="EMBL" id="SHL19638.1"/>
    </source>
</evidence>
<reference evidence="1 2" key="1">
    <citation type="submission" date="2016-11" db="EMBL/GenBank/DDBJ databases">
        <authorList>
            <person name="Jaros S."/>
            <person name="Januszkiewicz K."/>
            <person name="Wedrychowicz H."/>
        </authorList>
    </citation>
    <scope>NUCLEOTIDE SEQUENCE [LARGE SCALE GENOMIC DNA]</scope>
    <source>
        <strain evidence="1 2">DSM 43832</strain>
    </source>
</reference>
<dbReference type="OrthoDB" id="3579248at2"/>
<dbReference type="AlphaFoldDB" id="A0A1M6YN12"/>
<accession>A0A1M6YN12</accession>
<keyword evidence="2" id="KW-1185">Reference proteome</keyword>
<organism evidence="1 2">
    <name type="scientific">Pseudonocardia thermophila</name>
    <dbReference type="NCBI Taxonomy" id="1848"/>
    <lineage>
        <taxon>Bacteria</taxon>
        <taxon>Bacillati</taxon>
        <taxon>Actinomycetota</taxon>
        <taxon>Actinomycetes</taxon>
        <taxon>Pseudonocardiales</taxon>
        <taxon>Pseudonocardiaceae</taxon>
        <taxon>Pseudonocardia</taxon>
    </lineage>
</organism>
<proteinExistence type="predicted"/>
<evidence type="ECO:0000313" key="2">
    <source>
        <dbReference type="Proteomes" id="UP000184363"/>
    </source>
</evidence>
<dbReference type="EMBL" id="FRAP01000020">
    <property type="protein sequence ID" value="SHL19638.1"/>
    <property type="molecule type" value="Genomic_DNA"/>
</dbReference>
<dbReference type="Proteomes" id="UP000184363">
    <property type="component" value="Unassembled WGS sequence"/>
</dbReference>
<gene>
    <name evidence="1" type="ORF">SAMN05443637_120137</name>
</gene>